<organism evidence="1">
    <name type="scientific">viral metagenome</name>
    <dbReference type="NCBI Taxonomy" id="1070528"/>
    <lineage>
        <taxon>unclassified sequences</taxon>
        <taxon>metagenomes</taxon>
        <taxon>organismal metagenomes</taxon>
    </lineage>
</organism>
<dbReference type="AlphaFoldDB" id="A0A6C0BDZ6"/>
<proteinExistence type="predicted"/>
<sequence>MSCCKTNSKTNCREMMVCRNGQNGQKGEKGDKGDKGDNGGGFNQYISYYGNYIQVLMDIGSHKKIYFGAKQINNGIDGYPDNDPSSYTTFTINNTGIYLINGSITVFITEQQQSNYAEGVINIIINDNLPVQISSITNLGNTFNAGIVLTFNINMIYNFNTGDNFYFMYTNMIANSFYQTPIVSIYQIN</sequence>
<accession>A0A6C0BDZ6</accession>
<protein>
    <submittedName>
        <fullName evidence="1">Uncharacterized protein</fullName>
    </submittedName>
</protein>
<dbReference type="EMBL" id="MN739130">
    <property type="protein sequence ID" value="QHS90182.1"/>
    <property type="molecule type" value="Genomic_DNA"/>
</dbReference>
<reference evidence="1" key="1">
    <citation type="journal article" date="2020" name="Nature">
        <title>Giant virus diversity and host interactions through global metagenomics.</title>
        <authorList>
            <person name="Schulz F."/>
            <person name="Roux S."/>
            <person name="Paez-Espino D."/>
            <person name="Jungbluth S."/>
            <person name="Walsh D.A."/>
            <person name="Denef V.J."/>
            <person name="McMahon K.D."/>
            <person name="Konstantinidis K.T."/>
            <person name="Eloe-Fadrosh E.A."/>
            <person name="Kyrpides N.C."/>
            <person name="Woyke T."/>
        </authorList>
    </citation>
    <scope>NUCLEOTIDE SEQUENCE</scope>
    <source>
        <strain evidence="1">GVMAG-M-3300010160-60</strain>
    </source>
</reference>
<evidence type="ECO:0000313" key="1">
    <source>
        <dbReference type="EMBL" id="QHS90182.1"/>
    </source>
</evidence>
<name>A0A6C0BDZ6_9ZZZZ</name>